<name>A0A0P1F5T4_9RHOB</name>
<dbReference type="PANTHER" id="PTHR30537:SF5">
    <property type="entry name" value="HTH-TYPE TRANSCRIPTIONAL ACTIVATOR TTDR-RELATED"/>
    <property type="match status" value="1"/>
</dbReference>
<proteinExistence type="inferred from homology"/>
<dbReference type="InterPro" id="IPR000847">
    <property type="entry name" value="LysR_HTH_N"/>
</dbReference>
<dbReference type="Pfam" id="PF00126">
    <property type="entry name" value="HTH_1"/>
    <property type="match status" value="1"/>
</dbReference>
<sequence>MHIGPEPAHTQDDIAPMPYIESLQVFVRVVELGSITSGGRDLRLTPAVASKRIKELEAHLGVRLFNRTTRSIIPTEVGQRFYEEAKKVLDSLEAAEAVVANFSDRPRGVIRVTAPLGVGRRIIAPLVPEFVKAYPETEVQMRLSDRAVDLMSERLDVAFFVGVPKDSNLKLRRIAEVDRVLVAAPDYIAEHGAPSSPQDLLKNHNCLLLRYPRSPEYFWQLQTASGLRKLEVSGKFDADDSDVLTEWALAGHGIANKPRFDIAQHLASGALVQVMEDTPPSPSIFGCLYPHRKLQDPKVRAFVDFMTERGQRAVVTPS</sequence>
<dbReference type="AlphaFoldDB" id="A0A0P1F5T4"/>
<protein>
    <submittedName>
        <fullName evidence="7">D-malate degradation protein R</fullName>
    </submittedName>
</protein>
<gene>
    <name evidence="7" type="primary">dmlR_4</name>
    <name evidence="6" type="synonym">dmlR_2</name>
    <name evidence="6" type="ORF">TL5118_00402</name>
    <name evidence="7" type="ORF">TL5120_01789</name>
</gene>
<accession>A0A0P1F5T4</accession>
<evidence type="ECO:0000256" key="3">
    <source>
        <dbReference type="ARBA" id="ARBA00023125"/>
    </source>
</evidence>
<dbReference type="Pfam" id="PF03466">
    <property type="entry name" value="LysR_substrate"/>
    <property type="match status" value="1"/>
</dbReference>
<evidence type="ECO:0000256" key="4">
    <source>
        <dbReference type="ARBA" id="ARBA00023163"/>
    </source>
</evidence>
<feature type="domain" description="HTH lysR-type" evidence="5">
    <location>
        <begin position="18"/>
        <end position="75"/>
    </location>
</feature>
<reference evidence="7 9" key="2">
    <citation type="submission" date="2015-09" db="EMBL/GenBank/DDBJ databases">
        <authorList>
            <consortium name="Swine Surveillance"/>
        </authorList>
    </citation>
    <scope>NUCLEOTIDE SEQUENCE [LARGE SCALE GENOMIC DNA]</scope>
    <source>
        <strain evidence="7 9">5120</strain>
    </source>
</reference>
<dbReference type="CDD" id="cd08422">
    <property type="entry name" value="PBP2_CrgA_like"/>
    <property type="match status" value="1"/>
</dbReference>
<dbReference type="GO" id="GO:0003700">
    <property type="term" value="F:DNA-binding transcription factor activity"/>
    <property type="evidence" value="ECO:0007669"/>
    <property type="project" value="InterPro"/>
</dbReference>
<dbReference type="SUPFAM" id="SSF46785">
    <property type="entry name" value="Winged helix' DNA-binding domain"/>
    <property type="match status" value="1"/>
</dbReference>
<keyword evidence="4" id="KW-0804">Transcription</keyword>
<dbReference type="InterPro" id="IPR058163">
    <property type="entry name" value="LysR-type_TF_proteobact-type"/>
</dbReference>
<dbReference type="SUPFAM" id="SSF53850">
    <property type="entry name" value="Periplasmic binding protein-like II"/>
    <property type="match status" value="1"/>
</dbReference>
<keyword evidence="2" id="KW-0805">Transcription regulation</keyword>
<keyword evidence="8" id="KW-1185">Reference proteome</keyword>
<dbReference type="EMBL" id="CYSC01000027">
    <property type="protein sequence ID" value="CUH71994.1"/>
    <property type="molecule type" value="Genomic_DNA"/>
</dbReference>
<dbReference type="InterPro" id="IPR036388">
    <property type="entry name" value="WH-like_DNA-bd_sf"/>
</dbReference>
<dbReference type="InterPro" id="IPR036390">
    <property type="entry name" value="WH_DNA-bd_sf"/>
</dbReference>
<evidence type="ECO:0000313" key="8">
    <source>
        <dbReference type="Proteomes" id="UP000051086"/>
    </source>
</evidence>
<dbReference type="InterPro" id="IPR005119">
    <property type="entry name" value="LysR_subst-bd"/>
</dbReference>
<dbReference type="Gene3D" id="3.40.190.290">
    <property type="match status" value="1"/>
</dbReference>
<comment type="similarity">
    <text evidence="1">Belongs to the LysR transcriptional regulatory family.</text>
</comment>
<evidence type="ECO:0000313" key="6">
    <source>
        <dbReference type="EMBL" id="CUH63276.1"/>
    </source>
</evidence>
<keyword evidence="3" id="KW-0238">DNA-binding</keyword>
<evidence type="ECO:0000313" key="7">
    <source>
        <dbReference type="EMBL" id="CUH71994.1"/>
    </source>
</evidence>
<dbReference type="PANTHER" id="PTHR30537">
    <property type="entry name" value="HTH-TYPE TRANSCRIPTIONAL REGULATOR"/>
    <property type="match status" value="1"/>
</dbReference>
<evidence type="ECO:0000313" key="9">
    <source>
        <dbReference type="Proteomes" id="UP000051887"/>
    </source>
</evidence>
<dbReference type="Proteomes" id="UP000051887">
    <property type="component" value="Unassembled WGS sequence"/>
</dbReference>
<dbReference type="Proteomes" id="UP000051086">
    <property type="component" value="Unassembled WGS sequence"/>
</dbReference>
<dbReference type="PROSITE" id="PS50931">
    <property type="entry name" value="HTH_LYSR"/>
    <property type="match status" value="1"/>
</dbReference>
<organism evidence="7 9">
    <name type="scientific">Thalassovita autumnalis</name>
    <dbReference type="NCBI Taxonomy" id="2072972"/>
    <lineage>
        <taxon>Bacteria</taxon>
        <taxon>Pseudomonadati</taxon>
        <taxon>Pseudomonadota</taxon>
        <taxon>Alphaproteobacteria</taxon>
        <taxon>Rhodobacterales</taxon>
        <taxon>Roseobacteraceae</taxon>
        <taxon>Thalassovita</taxon>
    </lineage>
</organism>
<reference evidence="6 8" key="1">
    <citation type="submission" date="2015-09" db="EMBL/GenBank/DDBJ databases">
        <authorList>
            <person name="Rodrigo-Torres L."/>
            <person name="Arahal D.R."/>
        </authorList>
    </citation>
    <scope>NUCLEOTIDE SEQUENCE [LARGE SCALE GENOMIC DNA]</scope>
    <source>
        <strain evidence="6 8">CECT 5118</strain>
    </source>
</reference>
<dbReference type="EMBL" id="CYSB01000005">
    <property type="protein sequence ID" value="CUH63276.1"/>
    <property type="molecule type" value="Genomic_DNA"/>
</dbReference>
<dbReference type="FunFam" id="3.40.190.290:FF:000001">
    <property type="entry name" value="Transcriptional regulator, LysR family"/>
    <property type="match status" value="1"/>
</dbReference>
<dbReference type="Gene3D" id="1.10.10.10">
    <property type="entry name" value="Winged helix-like DNA-binding domain superfamily/Winged helix DNA-binding domain"/>
    <property type="match status" value="1"/>
</dbReference>
<evidence type="ECO:0000256" key="1">
    <source>
        <dbReference type="ARBA" id="ARBA00009437"/>
    </source>
</evidence>
<dbReference type="GO" id="GO:0003677">
    <property type="term" value="F:DNA binding"/>
    <property type="evidence" value="ECO:0007669"/>
    <property type="project" value="UniProtKB-KW"/>
</dbReference>
<dbReference type="FunFam" id="1.10.10.10:FF:000001">
    <property type="entry name" value="LysR family transcriptional regulator"/>
    <property type="match status" value="1"/>
</dbReference>
<evidence type="ECO:0000256" key="2">
    <source>
        <dbReference type="ARBA" id="ARBA00023015"/>
    </source>
</evidence>
<evidence type="ECO:0000259" key="5">
    <source>
        <dbReference type="PROSITE" id="PS50931"/>
    </source>
</evidence>